<dbReference type="InterPro" id="IPR024584">
    <property type="entry name" value="Tuberin_N"/>
</dbReference>
<feature type="compositionally biased region" description="Polar residues" evidence="2">
    <location>
        <begin position="680"/>
        <end position="694"/>
    </location>
</feature>
<reference evidence="4" key="1">
    <citation type="submission" date="2023-02" db="EMBL/GenBank/DDBJ databases">
        <title>Mating type loci evolution in Malassezia.</title>
        <authorList>
            <person name="Coelho M.A."/>
        </authorList>
    </citation>
    <scope>NUCLEOTIDE SEQUENCE</scope>
    <source>
        <strain evidence="4">CBS 14136</strain>
    </source>
</reference>
<evidence type="ECO:0000313" key="5">
    <source>
        <dbReference type="Proteomes" id="UP001214628"/>
    </source>
</evidence>
<dbReference type="FunFam" id="3.40.50.11210:FF:000007">
    <property type="entry name" value="Tuberous sclerosis 2"/>
    <property type="match status" value="1"/>
</dbReference>
<dbReference type="InterPro" id="IPR000331">
    <property type="entry name" value="Rap/Ran_GAP_dom"/>
</dbReference>
<proteinExistence type="predicted"/>
<feature type="compositionally biased region" description="Basic and acidic residues" evidence="2">
    <location>
        <begin position="1027"/>
        <end position="1037"/>
    </location>
</feature>
<feature type="compositionally biased region" description="Basic and acidic residues" evidence="2">
    <location>
        <begin position="1553"/>
        <end position="1564"/>
    </location>
</feature>
<feature type="compositionally biased region" description="Polar residues" evidence="2">
    <location>
        <begin position="881"/>
        <end position="897"/>
    </location>
</feature>
<dbReference type="GO" id="GO:0051056">
    <property type="term" value="P:regulation of small GTPase mediated signal transduction"/>
    <property type="evidence" value="ECO:0007669"/>
    <property type="project" value="InterPro"/>
</dbReference>
<sequence length="1951" mass="217933">MEESQAGGGKAPLGVPFLRSFRSRATSAAAGTSEENVAGKDMISAASFKEVQEAMDRLGDMETMATTETLSTMRMILEALRLAVDTENSLLRIDSASSLVTSLIRQSCQVLQSDAAKEVRLSASELLAVTLRYADASSQQLQETASESRLTLPNQVLSSLDRALLFRLVVRLRDESDWDRRTLLYYPEKALRTLACQLPALQALSKDGRDVLAFRTILHTLTLWIEPVWGCMLTLRQRSLKGTAQSLSEECTYSILNLMTSIIKFQSSRIAASHLDKALQCVSGLLLDPKLLQDVGISGQELVTKLGDELESGMKLSTDSTAAPDPLLQGYSHFDLESLSPYFSTPQPRAVDQKSEPRSGHPAEETSSEQDYDHHLVGDAMMPNLLDADIQAVIKVLDAAVCFAFLPTRSIERVVYGMCRIPGLAAVRSPHGFMLEKMQIHIQGIQGEVWNVLGNLLRSHCAYSVLRVLCMLFWETEESSEARKQQEDPREGFSEEQSTLALYSREPSIVVGALLFLHAALLWGVEDQVTQTNSTGISINGDQSALAFLSLPAIAALVQGAVKKNMPVLDLATVLFLDDCLPERRLEVDVAVDPSLKRRPRHVRNALHMVQRSEHDVFPDSELLHDLEVLARRHMDVWQAAQTNGAPSTSYANVSRMVLHVLVELISGIPNSSMHDEDSQQTSSRNGNASTTKSASNIAAYDRPIAAMGTNASLFWSLAPLLPDAILVEMVSQSRRNHIYVPSSSNWIENTLGLIETFFPSMPTRTTTGLVNAPHATYEVIQLVCHMYEAVQDMPTFRNEMIESVVGKLLDRAMRSPSLNPESEGLLRKMLRHAATISALDASIAHGTPFFHLLRVLKQTIENAESANASSERRQVRAQHSRQQSLGPSNAKNVAETQNGIQRAIRSIQDMMHIFHQLSFAQPDATEALPIDSESNLEVYRHAQTCGLAIFHDLSQYVQCNAPFHLTREASGSSAPFSVYIPTEVRLVILQWFMRLRADRHHRIFFVHDVDGDTQFLAQLLHRVQQDDEEKRGRDARTSVTQAFSTNSSPATESRGESRGRSPKRRGNFSQERERSQRRRDVSASGMDSRGNTRESLLWSVPERICIELPDEDWPSMLWRVSYDQHDVASEDGDQKEPSQAGNGMMMLPMAEYLGMIMGLLQSEADWEIVSYILTHLPCQLLNRHLFCQAKSREQVSLLSDLLCSLLVQQKPLPSVMLPDWIKRTDMYAVVYATLTVLISYRRCFSRAQQDALLEAFVAGLTMSQSTAQPCVRALVVACYELPKSFTRMVPTLLMKLSTIMSSMAASVHILELLIEISGLPATYANFTELDYKRVFGIALQYIQYHHSSAASSREAIRSSPTRFSLSQYVMMLAYQNIAHWFLTLRLNERAKYVPHITRGLMLANEGRTKLTDQTFVCLDFLARFTYSNAQTKPRRSLIRFLVTHAQPSGFSTPRTPAAQREQGESQSWLLGQAVVTLTSLKRNGWAEIVVRRASGVSSMVAKLENEPSATLVDEERMAEALPTTLTRTHRASALALPARKAPSPLTHPNFYQDKHSSERKQYREALQPTASAESSQWDSSQDSATKPVEEDPQDADTSIKSPSTPSHNLHSDQEAVPSDGKVASTEPKAGENGPTESGATGWRPSTTPARRRDTDRLPAYIALQLSAYPDMKVEDAPLRLPSDAITDRFLRGIDLTPVYDFHKIGVVYVAYGQHTEQEILSNTYGSSAYIRFLSRLGDLIALRNQEDVYTGGLDRQQDEHGKYAYIWKDNIKQIVFHTATLMPNRANDPTHAAKKALIGNDWVHIVFNEGNHPYQFGTIASQFNFCNIVISPHTVLKDGVEAYEVDDEMFFFVELQRRPGLPDFSAVGRGQLVSFAALPRFVCNLAMHCDLMSQIYLDTGESMVPFTSNWVTRLHHIERYRAQIEARRTDSSSEDKDSVDDRDYTPLLND</sequence>
<dbReference type="PANTHER" id="PTHR10063">
    <property type="entry name" value="TUBERIN"/>
    <property type="match status" value="1"/>
</dbReference>
<feature type="compositionally biased region" description="Polar residues" evidence="2">
    <location>
        <begin position="1596"/>
        <end position="1609"/>
    </location>
</feature>
<organism evidence="4 5">
    <name type="scientific">Malassezia psittaci</name>
    <dbReference type="NCBI Taxonomy" id="1821823"/>
    <lineage>
        <taxon>Eukaryota</taxon>
        <taxon>Fungi</taxon>
        <taxon>Dikarya</taxon>
        <taxon>Basidiomycota</taxon>
        <taxon>Ustilaginomycotina</taxon>
        <taxon>Malasseziomycetes</taxon>
        <taxon>Malasseziales</taxon>
        <taxon>Malasseziaceae</taxon>
        <taxon>Malassezia</taxon>
    </lineage>
</organism>
<dbReference type="InterPro" id="IPR027107">
    <property type="entry name" value="Tuberin/Ral-act_asu"/>
</dbReference>
<dbReference type="Pfam" id="PF03542">
    <property type="entry name" value="Tuberin"/>
    <property type="match status" value="1"/>
</dbReference>
<feature type="domain" description="Rap-GAP" evidence="3">
    <location>
        <begin position="1691"/>
        <end position="1929"/>
    </location>
</feature>
<dbReference type="Pfam" id="PF02145">
    <property type="entry name" value="Rap_GAP"/>
    <property type="match status" value="1"/>
</dbReference>
<accession>A0AAF0FEQ2</accession>
<feature type="region of interest" description="Disordered" evidence="2">
    <location>
        <begin position="672"/>
        <end position="694"/>
    </location>
</feature>
<evidence type="ECO:0000256" key="1">
    <source>
        <dbReference type="ARBA" id="ARBA00022468"/>
    </source>
</evidence>
<dbReference type="InterPro" id="IPR018515">
    <property type="entry name" value="Tuberin-type_domain"/>
</dbReference>
<feature type="compositionally biased region" description="Basic and acidic residues" evidence="2">
    <location>
        <begin position="351"/>
        <end position="364"/>
    </location>
</feature>
<name>A0AAF0FEQ2_9BASI</name>
<evidence type="ECO:0000313" key="4">
    <source>
        <dbReference type="EMBL" id="WFD45369.1"/>
    </source>
</evidence>
<feature type="compositionally biased region" description="Basic and acidic residues" evidence="2">
    <location>
        <begin position="1071"/>
        <end position="1082"/>
    </location>
</feature>
<dbReference type="GO" id="GO:0005634">
    <property type="term" value="C:nucleus"/>
    <property type="evidence" value="ECO:0007669"/>
    <property type="project" value="InterPro"/>
</dbReference>
<protein>
    <submittedName>
        <fullName evidence="4">Tuberous sclerosis 2-like protein</fullName>
    </submittedName>
</protein>
<dbReference type="GO" id="GO:0032007">
    <property type="term" value="P:negative regulation of TOR signaling"/>
    <property type="evidence" value="ECO:0007669"/>
    <property type="project" value="TreeGrafter"/>
</dbReference>
<dbReference type="Gene3D" id="3.40.50.11210">
    <property type="entry name" value="Rap/Ran-GAP"/>
    <property type="match status" value="1"/>
</dbReference>
<feature type="compositionally biased region" description="Polar residues" evidence="2">
    <location>
        <begin position="1635"/>
        <end position="1649"/>
    </location>
</feature>
<dbReference type="InterPro" id="IPR035974">
    <property type="entry name" value="Rap/Ran-GAP_sf"/>
</dbReference>
<keyword evidence="5" id="KW-1185">Reference proteome</keyword>
<feature type="region of interest" description="Disordered" evidence="2">
    <location>
        <begin position="865"/>
        <end position="897"/>
    </location>
</feature>
<feature type="region of interest" description="Disordered" evidence="2">
    <location>
        <begin position="1027"/>
        <end position="1092"/>
    </location>
</feature>
<dbReference type="PANTHER" id="PTHR10063:SF0">
    <property type="entry name" value="TUBERIN"/>
    <property type="match status" value="1"/>
</dbReference>
<dbReference type="Proteomes" id="UP001214628">
    <property type="component" value="Chromosome 8"/>
</dbReference>
<dbReference type="SUPFAM" id="SSF111347">
    <property type="entry name" value="Rap/Ran-GAP"/>
    <property type="match status" value="1"/>
</dbReference>
<feature type="region of interest" description="Disordered" evidence="2">
    <location>
        <begin position="345"/>
        <end position="372"/>
    </location>
</feature>
<dbReference type="EMBL" id="CP118382">
    <property type="protein sequence ID" value="WFD45369.1"/>
    <property type="molecule type" value="Genomic_DNA"/>
</dbReference>
<feature type="compositionally biased region" description="Basic and acidic residues" evidence="2">
    <location>
        <begin position="1926"/>
        <end position="1945"/>
    </location>
</feature>
<feature type="compositionally biased region" description="Polar residues" evidence="2">
    <location>
        <begin position="1569"/>
        <end position="1585"/>
    </location>
</feature>
<evidence type="ECO:0000256" key="2">
    <source>
        <dbReference type="SAM" id="MobiDB-lite"/>
    </source>
</evidence>
<feature type="region of interest" description="Disordered" evidence="2">
    <location>
        <begin position="1536"/>
        <end position="1656"/>
    </location>
</feature>
<dbReference type="PROSITE" id="PS50085">
    <property type="entry name" value="RAPGAP"/>
    <property type="match status" value="1"/>
</dbReference>
<dbReference type="Pfam" id="PF11864">
    <property type="entry name" value="DUF3384"/>
    <property type="match status" value="1"/>
</dbReference>
<feature type="compositionally biased region" description="Polar residues" evidence="2">
    <location>
        <begin position="1038"/>
        <end position="1052"/>
    </location>
</feature>
<evidence type="ECO:0000259" key="3">
    <source>
        <dbReference type="PROSITE" id="PS50085"/>
    </source>
</evidence>
<feature type="region of interest" description="Disordered" evidence="2">
    <location>
        <begin position="1926"/>
        <end position="1951"/>
    </location>
</feature>
<keyword evidence="1" id="KW-0343">GTPase activation</keyword>
<gene>
    <name evidence="4" type="primary">TSC2</name>
    <name evidence="4" type="ORF">MPSI1_004051</name>
</gene>
<dbReference type="GO" id="GO:0005096">
    <property type="term" value="F:GTPase activator activity"/>
    <property type="evidence" value="ECO:0007669"/>
    <property type="project" value="UniProtKB-KW"/>
</dbReference>
<dbReference type="GO" id="GO:0033596">
    <property type="term" value="C:TSC1-TSC2 complex"/>
    <property type="evidence" value="ECO:0007669"/>
    <property type="project" value="TreeGrafter"/>
</dbReference>